<feature type="transmembrane region" description="Helical" evidence="1">
    <location>
        <begin position="133"/>
        <end position="157"/>
    </location>
</feature>
<feature type="transmembrane region" description="Helical" evidence="1">
    <location>
        <begin position="169"/>
        <end position="187"/>
    </location>
</feature>
<evidence type="ECO:0000313" key="3">
    <source>
        <dbReference type="Proteomes" id="UP000649604"/>
    </source>
</evidence>
<organism evidence="2 3">
    <name type="scientific">candidate division KSB3 bacterium</name>
    <dbReference type="NCBI Taxonomy" id="2044937"/>
    <lineage>
        <taxon>Bacteria</taxon>
        <taxon>candidate division KSB3</taxon>
    </lineage>
</organism>
<feature type="transmembrane region" description="Helical" evidence="1">
    <location>
        <begin position="69"/>
        <end position="96"/>
    </location>
</feature>
<feature type="transmembrane region" description="Helical" evidence="1">
    <location>
        <begin position="229"/>
        <end position="250"/>
    </location>
</feature>
<protein>
    <submittedName>
        <fullName evidence="2">Uncharacterized protein</fullName>
    </submittedName>
</protein>
<sequence length="452" mass="50935">MLLFPTYRHKLPHALHPLKPSHYLLLIYWVYFRPSGLKSYFYQALPELYATNKPLSFFRKWREPAFHNLFLMLPLVCLVVTVLGGFSITVLSAWRLDVPINWQAWRTGGMLGVALGVTIGMAFGTVGRIIGGLALSSVVGIVYGITVGIVGGISLSVALGVEFTSLMDGALIVGAVFGLLGGTAFTIDIEIGIALSLAFAVMAGLSFGAEFLLFQVFGMRFGALQVRGVMSGAFVLGALRMLFYPLQWILAFGSLFRHALHPIHWDELIILPLPLAQYVLTRHLREDESEGLLVLKDVARNLFRRNTLQGVLYRHLHKHQAPLRFLYTLLANPAMEEYLLVPLTDQAWDQYRSVRAVFLGELALRPVEATQHPRFRRSARWLNLHRRRPTPLTRFAGMLYDLLETPKRENEEIDLAAYREMYTGVADYPDGKEIALSYETMTTFLSYQTLAE</sequence>
<feature type="transmembrane region" description="Helical" evidence="1">
    <location>
        <begin position="108"/>
        <end position="126"/>
    </location>
</feature>
<dbReference type="EMBL" id="WJJP01000633">
    <property type="protein sequence ID" value="MBD3326761.1"/>
    <property type="molecule type" value="Genomic_DNA"/>
</dbReference>
<evidence type="ECO:0000256" key="1">
    <source>
        <dbReference type="SAM" id="Phobius"/>
    </source>
</evidence>
<feature type="transmembrane region" description="Helical" evidence="1">
    <location>
        <begin position="194"/>
        <end position="217"/>
    </location>
</feature>
<evidence type="ECO:0000313" key="2">
    <source>
        <dbReference type="EMBL" id="MBD3326761.1"/>
    </source>
</evidence>
<reference evidence="2" key="1">
    <citation type="submission" date="2019-11" db="EMBL/GenBank/DDBJ databases">
        <title>Microbial mats filling the niche in hypersaline microbial mats.</title>
        <authorList>
            <person name="Wong H.L."/>
            <person name="Macleod F.I."/>
            <person name="White R.A. III"/>
            <person name="Burns B.P."/>
        </authorList>
    </citation>
    <scope>NUCLEOTIDE SEQUENCE</scope>
    <source>
        <strain evidence="2">Rbin_158</strain>
    </source>
</reference>
<comment type="caution">
    <text evidence="2">The sequence shown here is derived from an EMBL/GenBank/DDBJ whole genome shotgun (WGS) entry which is preliminary data.</text>
</comment>
<feature type="non-terminal residue" evidence="2">
    <location>
        <position position="452"/>
    </location>
</feature>
<keyword evidence="1" id="KW-0812">Transmembrane</keyword>
<keyword evidence="1" id="KW-0472">Membrane</keyword>
<keyword evidence="1" id="KW-1133">Transmembrane helix</keyword>
<dbReference type="Proteomes" id="UP000649604">
    <property type="component" value="Unassembled WGS sequence"/>
</dbReference>
<dbReference type="AlphaFoldDB" id="A0A9D5Q8C7"/>
<accession>A0A9D5Q8C7</accession>
<gene>
    <name evidence="2" type="ORF">GF339_19410</name>
</gene>
<proteinExistence type="predicted"/>
<name>A0A9D5Q8C7_9BACT</name>